<dbReference type="Proteomes" id="UP000199623">
    <property type="component" value="Unassembled WGS sequence"/>
</dbReference>
<accession>A0A1G8AY83</accession>
<name>A0A1G8AY83_9PSEU</name>
<dbReference type="EMBL" id="FNCC01000018">
    <property type="protein sequence ID" value="SDH25330.1"/>
    <property type="molecule type" value="Genomic_DNA"/>
</dbReference>
<sequence length="116" mass="12577">MSLGAPAYLTDALGNATKLVVLPIALGVVYPLLRKSEASRPDWLPRILLGSAQPPTYFGKHETHNDERPAPIRGRDVRRYVVVGSSIVQEVPTVTMRESAHARAASAICRCQSDGL</sequence>
<evidence type="ECO:0000313" key="1">
    <source>
        <dbReference type="EMBL" id="SDH25330.1"/>
    </source>
</evidence>
<organism evidence="1 2">
    <name type="scientific">Lentzea fradiae</name>
    <dbReference type="NCBI Taxonomy" id="200378"/>
    <lineage>
        <taxon>Bacteria</taxon>
        <taxon>Bacillati</taxon>
        <taxon>Actinomycetota</taxon>
        <taxon>Actinomycetes</taxon>
        <taxon>Pseudonocardiales</taxon>
        <taxon>Pseudonocardiaceae</taxon>
        <taxon>Lentzea</taxon>
    </lineage>
</organism>
<gene>
    <name evidence="1" type="ORF">SAMN05216553_118158</name>
</gene>
<reference evidence="2" key="1">
    <citation type="submission" date="2016-10" db="EMBL/GenBank/DDBJ databases">
        <authorList>
            <person name="Varghese N."/>
            <person name="Submissions S."/>
        </authorList>
    </citation>
    <scope>NUCLEOTIDE SEQUENCE [LARGE SCALE GENOMIC DNA]</scope>
    <source>
        <strain evidence="2">CGMCC 4.3506</strain>
    </source>
</reference>
<dbReference type="AlphaFoldDB" id="A0A1G8AY83"/>
<protein>
    <submittedName>
        <fullName evidence="1">Uncharacterized protein</fullName>
    </submittedName>
</protein>
<evidence type="ECO:0000313" key="2">
    <source>
        <dbReference type="Proteomes" id="UP000199623"/>
    </source>
</evidence>
<keyword evidence="2" id="KW-1185">Reference proteome</keyword>
<proteinExistence type="predicted"/>